<dbReference type="Proteomes" id="UP001188597">
    <property type="component" value="Unassembled WGS sequence"/>
</dbReference>
<comment type="caution">
    <text evidence="1">The sequence shown here is derived from an EMBL/GenBank/DDBJ whole genome shotgun (WGS) entry which is preliminary data.</text>
</comment>
<evidence type="ECO:0000313" key="1">
    <source>
        <dbReference type="EMBL" id="KAK3042982.1"/>
    </source>
</evidence>
<organism evidence="1 2">
    <name type="scientific">Escallonia herrerae</name>
    <dbReference type="NCBI Taxonomy" id="1293975"/>
    <lineage>
        <taxon>Eukaryota</taxon>
        <taxon>Viridiplantae</taxon>
        <taxon>Streptophyta</taxon>
        <taxon>Embryophyta</taxon>
        <taxon>Tracheophyta</taxon>
        <taxon>Spermatophyta</taxon>
        <taxon>Magnoliopsida</taxon>
        <taxon>eudicotyledons</taxon>
        <taxon>Gunneridae</taxon>
        <taxon>Pentapetalae</taxon>
        <taxon>asterids</taxon>
        <taxon>campanulids</taxon>
        <taxon>Escalloniales</taxon>
        <taxon>Escalloniaceae</taxon>
        <taxon>Escallonia</taxon>
    </lineage>
</organism>
<evidence type="ECO:0000313" key="2">
    <source>
        <dbReference type="Proteomes" id="UP001188597"/>
    </source>
</evidence>
<accession>A0AA88XAB1</accession>
<reference evidence="1" key="1">
    <citation type="submission" date="2022-12" db="EMBL/GenBank/DDBJ databases">
        <title>Draft genome assemblies for two species of Escallonia (Escalloniales).</title>
        <authorList>
            <person name="Chanderbali A."/>
            <person name="Dervinis C."/>
            <person name="Anghel I."/>
            <person name="Soltis D."/>
            <person name="Soltis P."/>
            <person name="Zapata F."/>
        </authorList>
    </citation>
    <scope>NUCLEOTIDE SEQUENCE</scope>
    <source>
        <strain evidence="1">UCBG64.0493</strain>
        <tissue evidence="1">Leaf</tissue>
    </source>
</reference>
<gene>
    <name evidence="1" type="ORF">RJ639_000959</name>
</gene>
<keyword evidence="2" id="KW-1185">Reference proteome</keyword>
<sequence length="90" mass="9954">MKGSVTIAIRGAIPDSDNAKLYLAHIEKQFQGSSKARTTLITKMVTLKYSGSNSIHKHILQMNDMTSQLKGLDMEISEGFRVDPTLCLLD</sequence>
<proteinExistence type="predicted"/>
<protein>
    <recommendedName>
        <fullName evidence="3">UBN2_2 domain-containing protein</fullName>
    </recommendedName>
</protein>
<name>A0AA88XAB1_9ASTE</name>
<evidence type="ECO:0008006" key="3">
    <source>
        <dbReference type="Google" id="ProtNLM"/>
    </source>
</evidence>
<dbReference type="EMBL" id="JAVXUP010000013">
    <property type="protein sequence ID" value="KAK3042982.1"/>
    <property type="molecule type" value="Genomic_DNA"/>
</dbReference>
<dbReference type="AlphaFoldDB" id="A0AA88XAB1"/>